<reference evidence="9 10" key="1">
    <citation type="journal article" date="2013" name="Genome Announc.">
        <title>Draft genome sequence of MKD8, a conjugal recipient Mycobacterium smegmatis strain.</title>
        <authorList>
            <person name="Gray T.A."/>
            <person name="Palumbo M.J."/>
            <person name="Derbyshire K.M."/>
        </authorList>
    </citation>
    <scope>NUCLEOTIDE SEQUENCE [LARGE SCALE GENOMIC DNA]</scope>
    <source>
        <strain evidence="9 10">MKD8</strain>
    </source>
</reference>
<gene>
    <name evidence="8" type="primary">ydiU</name>
    <name evidence="8" type="synonym">selO</name>
    <name evidence="9" type="ORF">D806_024180</name>
</gene>
<feature type="binding site" evidence="8">
    <location>
        <position position="92"/>
    </location>
    <ligand>
        <name>ATP</name>
        <dbReference type="ChEBI" id="CHEBI:30616"/>
    </ligand>
</feature>
<feature type="binding site" evidence="8">
    <location>
        <position position="178"/>
    </location>
    <ligand>
        <name>ATP</name>
        <dbReference type="ChEBI" id="CHEBI:30616"/>
    </ligand>
</feature>
<evidence type="ECO:0000256" key="7">
    <source>
        <dbReference type="ARBA" id="ARBA00022842"/>
    </source>
</evidence>
<comment type="catalytic activity">
    <reaction evidence="8">
        <text>L-tyrosyl-[protein] + ATP = O-(5'-adenylyl)-L-tyrosyl-[protein] + diphosphate</text>
        <dbReference type="Rhea" id="RHEA:54288"/>
        <dbReference type="Rhea" id="RHEA-COMP:10136"/>
        <dbReference type="Rhea" id="RHEA-COMP:13846"/>
        <dbReference type="ChEBI" id="CHEBI:30616"/>
        <dbReference type="ChEBI" id="CHEBI:33019"/>
        <dbReference type="ChEBI" id="CHEBI:46858"/>
        <dbReference type="ChEBI" id="CHEBI:83624"/>
        <dbReference type="EC" id="2.7.7.108"/>
    </reaction>
</comment>
<evidence type="ECO:0000256" key="2">
    <source>
        <dbReference type="ARBA" id="ARBA00022679"/>
    </source>
</evidence>
<name>A0A2U9PNV6_MYCSE</name>
<keyword evidence="5 8" id="KW-0547">Nucleotide-binding</keyword>
<feature type="binding site" evidence="8">
    <location>
        <position position="185"/>
    </location>
    <ligand>
        <name>ATP</name>
        <dbReference type="ChEBI" id="CHEBI:30616"/>
    </ligand>
</feature>
<keyword evidence="8" id="KW-0464">Manganese</keyword>
<comment type="catalytic activity">
    <reaction evidence="8">
        <text>L-threonyl-[protein] + ATP = 3-O-(5'-adenylyl)-L-threonyl-[protein] + diphosphate</text>
        <dbReference type="Rhea" id="RHEA:54292"/>
        <dbReference type="Rhea" id="RHEA-COMP:11060"/>
        <dbReference type="Rhea" id="RHEA-COMP:13847"/>
        <dbReference type="ChEBI" id="CHEBI:30013"/>
        <dbReference type="ChEBI" id="CHEBI:30616"/>
        <dbReference type="ChEBI" id="CHEBI:33019"/>
        <dbReference type="ChEBI" id="CHEBI:138113"/>
        <dbReference type="EC" id="2.7.7.108"/>
    </reaction>
</comment>
<dbReference type="Proteomes" id="UP000011200">
    <property type="component" value="Chromosome"/>
</dbReference>
<proteinExistence type="inferred from homology"/>
<evidence type="ECO:0000313" key="9">
    <source>
        <dbReference type="EMBL" id="AWT53397.1"/>
    </source>
</evidence>
<protein>
    <recommendedName>
        <fullName evidence="8">Protein nucleotidyltransferase YdiU</fullName>
        <ecNumber evidence="8">2.7.7.-</ecNumber>
    </recommendedName>
    <alternativeName>
        <fullName evidence="8">Protein adenylyltransferase YdiU</fullName>
        <ecNumber evidence="8">2.7.7.108</ecNumber>
    </alternativeName>
    <alternativeName>
        <fullName evidence="8">Protein uridylyltransferase YdiU</fullName>
        <ecNumber evidence="8">2.7.7.-</ecNumber>
    </alternativeName>
</protein>
<dbReference type="EC" id="2.7.7.108" evidence="8"/>
<comment type="function">
    <text evidence="8">Nucleotidyltransferase involved in the post-translational modification of proteins. It can catalyze the addition of adenosine monophosphate (AMP) or uridine monophosphate (UMP) to a protein, resulting in modifications known as AMPylation and UMPylation.</text>
</comment>
<dbReference type="GO" id="GO:0005524">
    <property type="term" value="F:ATP binding"/>
    <property type="evidence" value="ECO:0007669"/>
    <property type="project" value="UniProtKB-UniRule"/>
</dbReference>
<feature type="binding site" evidence="8">
    <location>
        <position position="259"/>
    </location>
    <ligand>
        <name>Mg(2+)</name>
        <dbReference type="ChEBI" id="CHEBI:18420"/>
    </ligand>
</feature>
<evidence type="ECO:0000313" key="10">
    <source>
        <dbReference type="Proteomes" id="UP000011200"/>
    </source>
</evidence>
<comment type="catalytic activity">
    <reaction evidence="8">
        <text>L-seryl-[protein] + ATP = 3-O-(5'-adenylyl)-L-seryl-[protein] + diphosphate</text>
        <dbReference type="Rhea" id="RHEA:58120"/>
        <dbReference type="Rhea" id="RHEA-COMP:9863"/>
        <dbReference type="Rhea" id="RHEA-COMP:15073"/>
        <dbReference type="ChEBI" id="CHEBI:29999"/>
        <dbReference type="ChEBI" id="CHEBI:30616"/>
        <dbReference type="ChEBI" id="CHEBI:33019"/>
        <dbReference type="ChEBI" id="CHEBI:142516"/>
        <dbReference type="EC" id="2.7.7.108"/>
    </reaction>
</comment>
<evidence type="ECO:0000256" key="8">
    <source>
        <dbReference type="HAMAP-Rule" id="MF_00692"/>
    </source>
</evidence>
<evidence type="ECO:0000256" key="1">
    <source>
        <dbReference type="ARBA" id="ARBA00009747"/>
    </source>
</evidence>
<keyword evidence="6 8" id="KW-0067">ATP-binding</keyword>
<comment type="catalytic activity">
    <reaction evidence="8">
        <text>L-tyrosyl-[protein] + UTP = O-(5'-uridylyl)-L-tyrosyl-[protein] + diphosphate</text>
        <dbReference type="Rhea" id="RHEA:83887"/>
        <dbReference type="Rhea" id="RHEA-COMP:10136"/>
        <dbReference type="Rhea" id="RHEA-COMP:20238"/>
        <dbReference type="ChEBI" id="CHEBI:33019"/>
        <dbReference type="ChEBI" id="CHEBI:46398"/>
        <dbReference type="ChEBI" id="CHEBI:46858"/>
        <dbReference type="ChEBI" id="CHEBI:90602"/>
    </reaction>
</comment>
<dbReference type="GO" id="GO:0000287">
    <property type="term" value="F:magnesium ion binding"/>
    <property type="evidence" value="ECO:0007669"/>
    <property type="project" value="UniProtKB-UniRule"/>
</dbReference>
<reference evidence="10" key="2">
    <citation type="submission" date="2018-03" db="EMBL/GenBank/DDBJ databases">
        <authorList>
            <person name="Derbyshire K."/>
            <person name="Gray T.A."/>
            <person name="Champion M."/>
        </authorList>
    </citation>
    <scope>NUCLEOTIDE SEQUENCE [LARGE SCALE GENOMIC DNA]</scope>
    <source>
        <strain evidence="10">MKD8</strain>
    </source>
</reference>
<evidence type="ECO:0000256" key="4">
    <source>
        <dbReference type="ARBA" id="ARBA00022723"/>
    </source>
</evidence>
<feature type="binding site" evidence="8">
    <location>
        <position position="127"/>
    </location>
    <ligand>
        <name>ATP</name>
        <dbReference type="ChEBI" id="CHEBI:30616"/>
    </ligand>
</feature>
<dbReference type="InterPro" id="IPR003846">
    <property type="entry name" value="SelO"/>
</dbReference>
<feature type="binding site" evidence="8">
    <location>
        <position position="115"/>
    </location>
    <ligand>
        <name>ATP</name>
        <dbReference type="ChEBI" id="CHEBI:30616"/>
    </ligand>
</feature>
<evidence type="ECO:0000256" key="5">
    <source>
        <dbReference type="ARBA" id="ARBA00022741"/>
    </source>
</evidence>
<comment type="catalytic activity">
    <reaction evidence="8">
        <text>L-histidyl-[protein] + UTP = N(tele)-(5'-uridylyl)-L-histidyl-[protein] + diphosphate</text>
        <dbReference type="Rhea" id="RHEA:83891"/>
        <dbReference type="Rhea" id="RHEA-COMP:9745"/>
        <dbReference type="Rhea" id="RHEA-COMP:20239"/>
        <dbReference type="ChEBI" id="CHEBI:29979"/>
        <dbReference type="ChEBI" id="CHEBI:33019"/>
        <dbReference type="ChEBI" id="CHEBI:46398"/>
        <dbReference type="ChEBI" id="CHEBI:233474"/>
    </reaction>
</comment>
<dbReference type="EMBL" id="CP027541">
    <property type="protein sequence ID" value="AWT53397.1"/>
    <property type="molecule type" value="Genomic_DNA"/>
</dbReference>
<accession>A0A2U9PNV6</accession>
<dbReference type="GO" id="GO:0070733">
    <property type="term" value="F:AMPylase activity"/>
    <property type="evidence" value="ECO:0007669"/>
    <property type="project" value="UniProtKB-EC"/>
</dbReference>
<sequence length="484" mass="52238">MSVTSDAAVTLHSRFARELPELAIGWQAEPAPAPRLLVLNDALATELGLDADWLRSPDGIGLLLGTDVPEGATPVAQAYAGHQFGGYVPRLGDGRALLLGELADVHGRTRDLHLKGSGRTPFARGGDGLAVVGPMLREYIVSEAMHALGIPTTRSLAVVATGRDVWRETKQPGAVLARVASSHLRVGSFQYAYQYATAAKDDEVLRRLADHAISRHHPQAAEADNPYLALFEAVVSAQASLLAQWMLVGFIHGVMNTDNMTISGETIDYGPCAFMDTFDPATVFSSIDHGGRYAYGNQPAVAHWNLARFAETLLPLIAEDVDTAVDLVTAALGQFPQQFDTAWSTGMRTKLGLSARVDHTTATALVNDLLVLLQQTRTDYTSAFRDLGRVARGAQPSLPFTDEWLSRWRACDPDPDVMDRVNPVYIPRNHLVEDALTAATTGDLAPLTTLMTALKTPFTERAGFEAHAAPAPEDFGPYRTFCGT</sequence>
<comment type="cofactor">
    <cofactor evidence="8">
        <name>Mg(2+)</name>
        <dbReference type="ChEBI" id="CHEBI:18420"/>
    </cofactor>
    <cofactor evidence="8">
        <name>Mn(2+)</name>
        <dbReference type="ChEBI" id="CHEBI:29035"/>
    </cofactor>
</comment>
<feature type="active site" description="Proton acceptor" evidence="8">
    <location>
        <position position="258"/>
    </location>
</feature>
<feature type="binding site" evidence="8">
    <location>
        <position position="128"/>
    </location>
    <ligand>
        <name>ATP</name>
        <dbReference type="ChEBI" id="CHEBI:30616"/>
    </ligand>
</feature>
<keyword evidence="4 8" id="KW-0479">Metal-binding</keyword>
<evidence type="ECO:0000256" key="6">
    <source>
        <dbReference type="ARBA" id="ARBA00022840"/>
    </source>
</evidence>
<dbReference type="AlphaFoldDB" id="A0A2U9PNV6"/>
<feature type="binding site" evidence="8">
    <location>
        <position position="95"/>
    </location>
    <ligand>
        <name>ATP</name>
        <dbReference type="ChEBI" id="CHEBI:30616"/>
    </ligand>
</feature>
<comment type="catalytic activity">
    <reaction evidence="8">
        <text>L-seryl-[protein] + UTP = O-(5'-uridylyl)-L-seryl-[protein] + diphosphate</text>
        <dbReference type="Rhea" id="RHEA:64604"/>
        <dbReference type="Rhea" id="RHEA-COMP:9863"/>
        <dbReference type="Rhea" id="RHEA-COMP:16635"/>
        <dbReference type="ChEBI" id="CHEBI:29999"/>
        <dbReference type="ChEBI" id="CHEBI:33019"/>
        <dbReference type="ChEBI" id="CHEBI:46398"/>
        <dbReference type="ChEBI" id="CHEBI:156051"/>
    </reaction>
</comment>
<comment type="similarity">
    <text evidence="1 8">Belongs to the SELO family.</text>
</comment>
<keyword evidence="3 8" id="KW-0548">Nucleotidyltransferase</keyword>
<dbReference type="HAMAP" id="MF_00692">
    <property type="entry name" value="SelO"/>
    <property type="match status" value="1"/>
</dbReference>
<evidence type="ECO:0000256" key="3">
    <source>
        <dbReference type="ARBA" id="ARBA00022695"/>
    </source>
</evidence>
<feature type="binding site" evidence="8">
    <location>
        <position position="94"/>
    </location>
    <ligand>
        <name>ATP</name>
        <dbReference type="ChEBI" id="CHEBI:30616"/>
    </ligand>
</feature>
<keyword evidence="2 8" id="KW-0808">Transferase</keyword>
<feature type="binding site" evidence="8">
    <location>
        <position position="268"/>
    </location>
    <ligand>
        <name>ATP</name>
        <dbReference type="ChEBI" id="CHEBI:30616"/>
    </ligand>
</feature>
<dbReference type="EC" id="2.7.7.-" evidence="8"/>
<dbReference type="GO" id="GO:0030145">
    <property type="term" value="F:manganese ion binding"/>
    <property type="evidence" value="ECO:0007669"/>
    <property type="project" value="UniProtKB-UniRule"/>
</dbReference>
<dbReference type="RefSeq" id="WP_003893811.1">
    <property type="nucleotide sequence ID" value="NZ_CP027541.1"/>
</dbReference>
<keyword evidence="7 8" id="KW-0460">Magnesium</keyword>
<dbReference type="PANTHER" id="PTHR32057">
    <property type="entry name" value="PROTEIN ADENYLYLTRANSFERASE SELO, MITOCHONDRIAL"/>
    <property type="match status" value="1"/>
</dbReference>
<dbReference type="NCBIfam" id="NF000658">
    <property type="entry name" value="PRK00029.1"/>
    <property type="match status" value="1"/>
</dbReference>
<dbReference type="Pfam" id="PF02696">
    <property type="entry name" value="SelO"/>
    <property type="match status" value="1"/>
</dbReference>
<organism evidence="9 10">
    <name type="scientific">Mycolicibacterium smegmatis (strain MKD8)</name>
    <name type="common">Mycobacterium smegmatis</name>
    <dbReference type="NCBI Taxonomy" id="1214915"/>
    <lineage>
        <taxon>Bacteria</taxon>
        <taxon>Bacillati</taxon>
        <taxon>Actinomycetota</taxon>
        <taxon>Actinomycetes</taxon>
        <taxon>Mycobacteriales</taxon>
        <taxon>Mycobacteriaceae</taxon>
        <taxon>Mycolicibacterium</taxon>
    </lineage>
</organism>
<dbReference type="PANTHER" id="PTHR32057:SF14">
    <property type="entry name" value="PROTEIN ADENYLYLTRANSFERASE SELO, MITOCHONDRIAL"/>
    <property type="match status" value="1"/>
</dbReference>
<feature type="binding site" evidence="8">
    <location>
        <position position="268"/>
    </location>
    <ligand>
        <name>Mg(2+)</name>
        <dbReference type="ChEBI" id="CHEBI:18420"/>
    </ligand>
</feature>